<evidence type="ECO:0000256" key="1">
    <source>
        <dbReference type="ARBA" id="ARBA00008668"/>
    </source>
</evidence>
<keyword evidence="3" id="KW-0443">Lipid metabolism</keyword>
<dbReference type="EMBL" id="CM004389">
    <property type="protein sequence ID" value="OAY55147.1"/>
    <property type="molecule type" value="Genomic_DNA"/>
</dbReference>
<name>A0A2C9W788_MANES</name>
<accession>A0A2C9W788</accession>
<keyword evidence="4" id="KW-0732">Signal</keyword>
<reference evidence="6" key="1">
    <citation type="journal article" date="2016" name="Nat. Biotechnol.">
        <title>Sequencing wild and cultivated cassava and related species reveals extensive interspecific hybridization and genetic diversity.</title>
        <authorList>
            <person name="Bredeson J.V."/>
            <person name="Lyons J.B."/>
            <person name="Prochnik S.E."/>
            <person name="Wu G.A."/>
            <person name="Ha C.M."/>
            <person name="Edsinger-Gonzales E."/>
            <person name="Grimwood J."/>
            <person name="Schmutz J."/>
            <person name="Rabbi I.Y."/>
            <person name="Egesi C."/>
            <person name="Nauluvula P."/>
            <person name="Lebot V."/>
            <person name="Ndunguru J."/>
            <person name="Mkamilo G."/>
            <person name="Bart R.S."/>
            <person name="Setter T.L."/>
            <person name="Gleadow R.M."/>
            <person name="Kulakow P."/>
            <person name="Ferguson M.E."/>
            <person name="Rounsley S."/>
            <person name="Rokhsar D.S."/>
        </authorList>
    </citation>
    <scope>NUCLEOTIDE SEQUENCE [LARGE SCALE GENOMIC DNA]</scope>
    <source>
        <strain evidence="6">cv. AM560-2</strain>
    </source>
</reference>
<dbReference type="InterPro" id="IPR051058">
    <property type="entry name" value="GDSL_Est/Lipase"/>
</dbReference>
<dbReference type="OMA" id="CANRMTH"/>
<evidence type="ECO:0000256" key="2">
    <source>
        <dbReference type="ARBA" id="ARBA00022801"/>
    </source>
</evidence>
<dbReference type="Gramene" id="Manes.03G131400.1.v8.1">
    <property type="protein sequence ID" value="Manes.03G131400.1.v8.1.CDS"/>
    <property type="gene ID" value="Manes.03G131400.v8.1"/>
</dbReference>
<protein>
    <recommendedName>
        <fullName evidence="7">GDSL esterase/lipase</fullName>
    </recommendedName>
</protein>
<dbReference type="InterPro" id="IPR035669">
    <property type="entry name" value="SGNH_plant_lipase-like"/>
</dbReference>
<evidence type="ECO:0000313" key="5">
    <source>
        <dbReference type="EMBL" id="OAY55147.1"/>
    </source>
</evidence>
<dbReference type="PANTHER" id="PTHR45648">
    <property type="entry name" value="GDSL LIPASE/ACYLHYDROLASE FAMILY PROTEIN (AFU_ORTHOLOGUE AFUA_4G14700)"/>
    <property type="match status" value="1"/>
</dbReference>
<dbReference type="Pfam" id="PF00657">
    <property type="entry name" value="Lipase_GDSL"/>
    <property type="match status" value="1"/>
</dbReference>
<evidence type="ECO:0000313" key="6">
    <source>
        <dbReference type="Proteomes" id="UP000091857"/>
    </source>
</evidence>
<dbReference type="AlphaFoldDB" id="A0A2C9W788"/>
<keyword evidence="6" id="KW-1185">Reference proteome</keyword>
<dbReference type="GO" id="GO:0016042">
    <property type="term" value="P:lipid catabolic process"/>
    <property type="evidence" value="ECO:0007669"/>
    <property type="project" value="UniProtKB-KW"/>
</dbReference>
<dbReference type="GO" id="GO:0016788">
    <property type="term" value="F:hydrolase activity, acting on ester bonds"/>
    <property type="evidence" value="ECO:0007669"/>
    <property type="project" value="InterPro"/>
</dbReference>
<gene>
    <name evidence="5" type="ORF">MANES_03G131400v8</name>
</gene>
<dbReference type="PANTHER" id="PTHR45648:SF119">
    <property type="entry name" value="GDSL ESTERASE_LIPASE"/>
    <property type="match status" value="1"/>
</dbReference>
<dbReference type="SUPFAM" id="SSF52266">
    <property type="entry name" value="SGNH hydrolase"/>
    <property type="match status" value="1"/>
</dbReference>
<dbReference type="CDD" id="cd01837">
    <property type="entry name" value="SGNH_plant_lipase_like"/>
    <property type="match status" value="1"/>
</dbReference>
<dbReference type="InterPro" id="IPR001087">
    <property type="entry name" value="GDSL"/>
</dbReference>
<dbReference type="Proteomes" id="UP000091857">
    <property type="component" value="Chromosome 3"/>
</dbReference>
<sequence>MVSQVVTMSFFFFIMVMSFKYSKAQMVPAMFVFGDSSVDVGNNNYLPLSIARADFPFNGIDFPTRKPTGRFSNGKNAADFLAEKVGLPTSPPYMSLLFNKKKRSFLAGVNFASGASGILNATGQSLGVVIPLTKQVDYYATVHEDLLEKLGSSGAQKHLCKSLFTIITGSNDLLRYSGSSDLHKKNTPQQYVDMMILTLKSQIKRLYTYGARKFLLPGLAPVGCAPSQRIKNKAEECNEEANGLSVKYNEGIKSMLLQLKLELKSINYSYFDTYSVLQNIIQKPAAYGFAEVKAACCGLGKLNAEIPCIPISTYCSNRSNHVFWDIVHPTEATDRVVVNTIFDGPPKYTFPINIKQLIAV</sequence>
<dbReference type="Gene3D" id="3.40.50.1110">
    <property type="entry name" value="SGNH hydrolase"/>
    <property type="match status" value="1"/>
</dbReference>
<keyword evidence="3" id="KW-0442">Lipid degradation</keyword>
<feature type="signal peptide" evidence="4">
    <location>
        <begin position="1"/>
        <end position="24"/>
    </location>
</feature>
<comment type="caution">
    <text evidence="5">The sequence shown here is derived from an EMBL/GenBank/DDBJ whole genome shotgun (WGS) entry which is preliminary data.</text>
</comment>
<organism evidence="5 6">
    <name type="scientific">Manihot esculenta</name>
    <name type="common">Cassava</name>
    <name type="synonym">Jatropha manihot</name>
    <dbReference type="NCBI Taxonomy" id="3983"/>
    <lineage>
        <taxon>Eukaryota</taxon>
        <taxon>Viridiplantae</taxon>
        <taxon>Streptophyta</taxon>
        <taxon>Embryophyta</taxon>
        <taxon>Tracheophyta</taxon>
        <taxon>Spermatophyta</taxon>
        <taxon>Magnoliopsida</taxon>
        <taxon>eudicotyledons</taxon>
        <taxon>Gunneridae</taxon>
        <taxon>Pentapetalae</taxon>
        <taxon>rosids</taxon>
        <taxon>fabids</taxon>
        <taxon>Malpighiales</taxon>
        <taxon>Euphorbiaceae</taxon>
        <taxon>Crotonoideae</taxon>
        <taxon>Manihoteae</taxon>
        <taxon>Manihot</taxon>
    </lineage>
</organism>
<comment type="similarity">
    <text evidence="1">Belongs to the 'GDSL' lipolytic enzyme family.</text>
</comment>
<dbReference type="InterPro" id="IPR036514">
    <property type="entry name" value="SGNH_hydro_sf"/>
</dbReference>
<evidence type="ECO:0000256" key="3">
    <source>
        <dbReference type="ARBA" id="ARBA00022963"/>
    </source>
</evidence>
<evidence type="ECO:0000256" key="4">
    <source>
        <dbReference type="SAM" id="SignalP"/>
    </source>
</evidence>
<feature type="chain" id="PRO_5012474531" description="GDSL esterase/lipase" evidence="4">
    <location>
        <begin position="25"/>
        <end position="360"/>
    </location>
</feature>
<dbReference type="OrthoDB" id="1600564at2759"/>
<proteinExistence type="inferred from homology"/>
<keyword evidence="2" id="KW-0378">Hydrolase</keyword>
<evidence type="ECO:0008006" key="7">
    <source>
        <dbReference type="Google" id="ProtNLM"/>
    </source>
</evidence>